<dbReference type="InterPro" id="IPR043502">
    <property type="entry name" value="DNA/RNA_pol_sf"/>
</dbReference>
<gene>
    <name evidence="4" type="ORF">PCOR1329_LOCUS34247</name>
</gene>
<dbReference type="Pfam" id="PF00078">
    <property type="entry name" value="RVT_1"/>
    <property type="match status" value="1"/>
</dbReference>
<evidence type="ECO:0000313" key="4">
    <source>
        <dbReference type="EMBL" id="CAK0838271.1"/>
    </source>
</evidence>
<dbReference type="InterPro" id="IPR000477">
    <property type="entry name" value="RT_dom"/>
</dbReference>
<comment type="caution">
    <text evidence="4">The sequence shown here is derived from an EMBL/GenBank/DDBJ whole genome shotgun (WGS) entry which is preliminary data.</text>
</comment>
<dbReference type="SUPFAM" id="SSF56672">
    <property type="entry name" value="DNA/RNA polymerases"/>
    <property type="match status" value="1"/>
</dbReference>
<evidence type="ECO:0000256" key="1">
    <source>
        <dbReference type="SAM" id="Coils"/>
    </source>
</evidence>
<dbReference type="Proteomes" id="UP001189429">
    <property type="component" value="Unassembled WGS sequence"/>
</dbReference>
<organism evidence="4 5">
    <name type="scientific">Prorocentrum cordatum</name>
    <dbReference type="NCBI Taxonomy" id="2364126"/>
    <lineage>
        <taxon>Eukaryota</taxon>
        <taxon>Sar</taxon>
        <taxon>Alveolata</taxon>
        <taxon>Dinophyceae</taxon>
        <taxon>Prorocentrales</taxon>
        <taxon>Prorocentraceae</taxon>
        <taxon>Prorocentrum</taxon>
    </lineage>
</organism>
<feature type="region of interest" description="Disordered" evidence="2">
    <location>
        <begin position="66"/>
        <end position="89"/>
    </location>
</feature>
<feature type="compositionally biased region" description="Basic and acidic residues" evidence="2">
    <location>
        <begin position="76"/>
        <end position="89"/>
    </location>
</feature>
<proteinExistence type="predicted"/>
<evidence type="ECO:0000259" key="3">
    <source>
        <dbReference type="Pfam" id="PF00078"/>
    </source>
</evidence>
<feature type="region of interest" description="Disordered" evidence="2">
    <location>
        <begin position="214"/>
        <end position="234"/>
    </location>
</feature>
<name>A0ABN9T045_9DINO</name>
<accession>A0ABN9T045</accession>
<sequence length="912" mass="102669">MDHAQDLSSLEDARASLNATARRLANAEAAEERLNGTVKELMRQHDRDTAQESPRGRGAQILADANASTAQQQALAKDKEQQAKALRKDPLPIWRMRECGATLGMVEKTSEDEECLDVAQTSLLVHRFCLASAINMAGQDVHECKSPGRGDGAPGRHTDSYDEVHGREHVDIIIVWAASVAPDGAFMVNALQRLKDKAVELTKNEVLNDMRKLQNEASGSDDDEHRRRTQQNSINQRLARLTRGTANAGIYLLETDEGDVATDTRTIAEHLAAHWAKVLRGKPADEARLNSWLALAERVGSQRLEENRYFYQLALDRYRSLALTIASAGFPALAMEVLIYLCHMTIGTLLLHGQLHGEVPLETGIRQGCPLSPLFFALASDSLLRILGYRSPTSTTRAFADDTAMLVRSWRTEHRQISNTFRTFEAVSNLALILSKTLVIPLWEADIEQLQESTRSDQAAIQIKWGTTGKYLGYYVGPGKQYNSWDKPLDKYTSRLGDWRWSELGLNMALVAYNAYVLPTILFIAQLEAPPQEVIDRERVAVRRVAPGPGFWRSSADLRHGLDIGLAAHLRPLEISCRASMLRMHAWESRQDGGIDWKGMAAELVAARGRADRVMRVARFFAWLDRHIPTTVLAESDRQARSGAHIHAARPALGGVAMGPLTEQKDRQFRKGAQRWFTGRLLARDGYCVERRLWARLARWSLPELPGRAAQRAAQHLRRLRHFVPPRIRAAMINTIFNRWATNRRMRSLREGRRVCVLGCSCTADDSVEHYMRCPVGQTWSRRRLGWALTQTEQPWTQRMLASVMTDKQLQQQAVTNYTLYRAVNDMRRRQIQPSAERRETANAIMDQLLHEATTALGTDDVVNDTFNDRFPALEHETPLQIFDRPQTAACSISAAGSQAKTSDFNMLFFPN</sequence>
<evidence type="ECO:0000313" key="5">
    <source>
        <dbReference type="Proteomes" id="UP001189429"/>
    </source>
</evidence>
<dbReference type="EMBL" id="CAUYUJ010014210">
    <property type="protein sequence ID" value="CAK0838271.1"/>
    <property type="molecule type" value="Genomic_DNA"/>
</dbReference>
<feature type="coiled-coil region" evidence="1">
    <location>
        <begin position="7"/>
        <end position="44"/>
    </location>
</feature>
<feature type="domain" description="Reverse transcriptase" evidence="3">
    <location>
        <begin position="350"/>
        <end position="475"/>
    </location>
</feature>
<keyword evidence="5" id="KW-1185">Reference proteome</keyword>
<protein>
    <recommendedName>
        <fullName evidence="3">Reverse transcriptase domain-containing protein</fullName>
    </recommendedName>
</protein>
<evidence type="ECO:0000256" key="2">
    <source>
        <dbReference type="SAM" id="MobiDB-lite"/>
    </source>
</evidence>
<reference evidence="4" key="1">
    <citation type="submission" date="2023-10" db="EMBL/GenBank/DDBJ databases">
        <authorList>
            <person name="Chen Y."/>
            <person name="Shah S."/>
            <person name="Dougan E. K."/>
            <person name="Thang M."/>
            <person name="Chan C."/>
        </authorList>
    </citation>
    <scope>NUCLEOTIDE SEQUENCE [LARGE SCALE GENOMIC DNA]</scope>
</reference>
<keyword evidence="1" id="KW-0175">Coiled coil</keyword>